<dbReference type="Proteomes" id="UP000660611">
    <property type="component" value="Unassembled WGS sequence"/>
</dbReference>
<evidence type="ECO:0000313" key="1">
    <source>
        <dbReference type="EMBL" id="GIG42064.1"/>
    </source>
</evidence>
<keyword evidence="2" id="KW-1185">Reference proteome</keyword>
<organism evidence="1 2">
    <name type="scientific">Dactylosporangium siamense</name>
    <dbReference type="NCBI Taxonomy" id="685454"/>
    <lineage>
        <taxon>Bacteria</taxon>
        <taxon>Bacillati</taxon>
        <taxon>Actinomycetota</taxon>
        <taxon>Actinomycetes</taxon>
        <taxon>Micromonosporales</taxon>
        <taxon>Micromonosporaceae</taxon>
        <taxon>Dactylosporangium</taxon>
    </lineage>
</organism>
<evidence type="ECO:0000313" key="2">
    <source>
        <dbReference type="Proteomes" id="UP000660611"/>
    </source>
</evidence>
<accession>A0A919PEI4</accession>
<name>A0A919PEI4_9ACTN</name>
<reference evidence="1" key="1">
    <citation type="submission" date="2021-01" db="EMBL/GenBank/DDBJ databases">
        <title>Whole genome shotgun sequence of Dactylosporangium siamense NBRC 106093.</title>
        <authorList>
            <person name="Komaki H."/>
            <person name="Tamura T."/>
        </authorList>
    </citation>
    <scope>NUCLEOTIDE SEQUENCE</scope>
    <source>
        <strain evidence="1">NBRC 106093</strain>
    </source>
</reference>
<gene>
    <name evidence="1" type="ORF">Dsi01nite_001050</name>
</gene>
<comment type="caution">
    <text evidence="1">The sequence shown here is derived from an EMBL/GenBank/DDBJ whole genome shotgun (WGS) entry which is preliminary data.</text>
</comment>
<dbReference type="RefSeq" id="WP_203843952.1">
    <property type="nucleotide sequence ID" value="NZ_BAAAVW010000003.1"/>
</dbReference>
<dbReference type="EMBL" id="BONQ01000003">
    <property type="protein sequence ID" value="GIG42064.1"/>
    <property type="molecule type" value="Genomic_DNA"/>
</dbReference>
<dbReference type="AlphaFoldDB" id="A0A919PEI4"/>
<sequence length="81" mass="9225">MATQTTASRVRNAVTSRFEARRARRTLAREIAAYRTPAERLELDLILGRHTAEETREIDEILRAQAAAERSAFQALRVDQT</sequence>
<protein>
    <submittedName>
        <fullName evidence="1">Uncharacterized protein</fullName>
    </submittedName>
</protein>
<proteinExistence type="predicted"/>